<evidence type="ECO:0000313" key="3">
    <source>
        <dbReference type="Proteomes" id="UP001318860"/>
    </source>
</evidence>
<proteinExistence type="predicted"/>
<organism evidence="2 3">
    <name type="scientific">Rehmannia glutinosa</name>
    <name type="common">Chinese foxglove</name>
    <dbReference type="NCBI Taxonomy" id="99300"/>
    <lineage>
        <taxon>Eukaryota</taxon>
        <taxon>Viridiplantae</taxon>
        <taxon>Streptophyta</taxon>
        <taxon>Embryophyta</taxon>
        <taxon>Tracheophyta</taxon>
        <taxon>Spermatophyta</taxon>
        <taxon>Magnoliopsida</taxon>
        <taxon>eudicotyledons</taxon>
        <taxon>Gunneridae</taxon>
        <taxon>Pentapetalae</taxon>
        <taxon>asterids</taxon>
        <taxon>lamiids</taxon>
        <taxon>Lamiales</taxon>
        <taxon>Orobanchaceae</taxon>
        <taxon>Rehmannieae</taxon>
        <taxon>Rehmannia</taxon>
    </lineage>
</organism>
<reference evidence="2 3" key="1">
    <citation type="journal article" date="2021" name="Comput. Struct. Biotechnol. J.">
        <title>De novo genome assembly of the potent medicinal plant Rehmannia glutinosa using nanopore technology.</title>
        <authorList>
            <person name="Ma L."/>
            <person name="Dong C."/>
            <person name="Song C."/>
            <person name="Wang X."/>
            <person name="Zheng X."/>
            <person name="Niu Y."/>
            <person name="Chen S."/>
            <person name="Feng W."/>
        </authorList>
    </citation>
    <scope>NUCLEOTIDE SEQUENCE [LARGE SCALE GENOMIC DNA]</scope>
    <source>
        <strain evidence="2">DH-2019</strain>
    </source>
</reference>
<dbReference type="SUPFAM" id="SSF50952">
    <property type="entry name" value="Soluble quinoprotein glucose dehydrogenase"/>
    <property type="match status" value="1"/>
</dbReference>
<dbReference type="Pfam" id="PF07995">
    <property type="entry name" value="GSDH"/>
    <property type="match status" value="1"/>
</dbReference>
<dbReference type="PANTHER" id="PTHR19328:SF60">
    <property type="entry name" value="HIPL1 PROTEIN-LIKE"/>
    <property type="match status" value="1"/>
</dbReference>
<sequence>MVLCPFPSSSFPLCTDLRAPTRTNGSLAFCPYNGKACCNPSQDLQLQKRFQAMNISDSACASAVKSVLCATCDPFSAKLFTVDSEPRPVPILCNSTAGTSVSSLSTNTNNNTNFCSTVWESCQDVLISNSPFAPALQSKAAVPQNATLSKLTDLWQSKSVFCNAFGGASDENSLCFNGEPVSLNKTDALPPPKGICLEKIGNGSYINMVAHPDGSNRAFFSNLAGKIWLANIPEQDSGDVLGLDESSPFVDLTDQVYLDTSFGMMGMAFHPDFATNGRFFASFNCDKEKSPGCGGRCACNSDVDCDPSQIGSLDAGEVCKYHTVIAEYSANGTAASPSMAERARPQEIRRIFTLGLPFTANHGGQILFGPGDGYLYIMMGDGGSKGDPYNFAQKKKSLLGKILRVDVDNIPSEEEIAKLGRWGNYSVPQDNPFSEDKEMEPEIWAYGLRNPWRCSFDSKGLHTSSVLMLDRMNMKKLISSPRVETMDGASHEGPMVFQPQSTPGGNTSANSIDPIFPVVGYSHSNINKLGSAAISGGYVYRSQTDPCTHGSYLYGDLYASHIWAASESPADSGNFTSNDISFSCAPDSPIKCDSVPNSNVPALEYIFSFGEDNRKDVYILTQSGVYRVVRPSRCSYACSKEVAASTNPPSVPSHGHCFHPHSVSSIHLVFNICTLLPKAPSSGPLVGTLITSHCHLLRIGALDASCMSKVGALAITALLQRNP</sequence>
<protein>
    <recommendedName>
        <fullName evidence="1">Glucose/Sorbosone dehydrogenase domain-containing protein</fullName>
    </recommendedName>
</protein>
<dbReference type="Gene3D" id="2.120.10.30">
    <property type="entry name" value="TolB, C-terminal domain"/>
    <property type="match status" value="1"/>
</dbReference>
<accession>A0ABR0XLJ8</accession>
<comment type="caution">
    <text evidence="2">The sequence shown here is derived from an EMBL/GenBank/DDBJ whole genome shotgun (WGS) entry which is preliminary data.</text>
</comment>
<dbReference type="InterPro" id="IPR011042">
    <property type="entry name" value="6-blade_b-propeller_TolB-like"/>
</dbReference>
<dbReference type="EMBL" id="JABTTQ020000003">
    <property type="protein sequence ID" value="KAK6160052.1"/>
    <property type="molecule type" value="Genomic_DNA"/>
</dbReference>
<evidence type="ECO:0000313" key="2">
    <source>
        <dbReference type="EMBL" id="KAK6160052.1"/>
    </source>
</evidence>
<evidence type="ECO:0000259" key="1">
    <source>
        <dbReference type="Pfam" id="PF07995"/>
    </source>
</evidence>
<dbReference type="InterPro" id="IPR011041">
    <property type="entry name" value="Quinoprot_gluc/sorb_DH_b-prop"/>
</dbReference>
<dbReference type="Proteomes" id="UP001318860">
    <property type="component" value="Unassembled WGS sequence"/>
</dbReference>
<name>A0ABR0XLJ8_REHGL</name>
<dbReference type="InterPro" id="IPR012938">
    <property type="entry name" value="Glc/Sorbosone_DH"/>
</dbReference>
<feature type="domain" description="Glucose/Sorbosone dehydrogenase" evidence="1">
    <location>
        <begin position="238"/>
        <end position="459"/>
    </location>
</feature>
<keyword evidence="3" id="KW-1185">Reference proteome</keyword>
<gene>
    <name evidence="2" type="ORF">DH2020_003433</name>
</gene>
<dbReference type="PANTHER" id="PTHR19328">
    <property type="entry name" value="HEDGEHOG-INTERACTING PROTEIN"/>
    <property type="match status" value="1"/>
</dbReference>